<comment type="caution">
    <text evidence="1">The sequence shown here is derived from an EMBL/GenBank/DDBJ whole genome shotgun (WGS) entry which is preliminary data.</text>
</comment>
<feature type="non-terminal residue" evidence="1">
    <location>
        <position position="862"/>
    </location>
</feature>
<protein>
    <submittedName>
        <fullName evidence="1">6934_t:CDS:1</fullName>
    </submittedName>
</protein>
<organism evidence="1 2">
    <name type="scientific">Scutellospora calospora</name>
    <dbReference type="NCBI Taxonomy" id="85575"/>
    <lineage>
        <taxon>Eukaryota</taxon>
        <taxon>Fungi</taxon>
        <taxon>Fungi incertae sedis</taxon>
        <taxon>Mucoromycota</taxon>
        <taxon>Glomeromycotina</taxon>
        <taxon>Glomeromycetes</taxon>
        <taxon>Diversisporales</taxon>
        <taxon>Gigasporaceae</taxon>
        <taxon>Scutellospora</taxon>
    </lineage>
</organism>
<dbReference type="Proteomes" id="UP000789860">
    <property type="component" value="Unassembled WGS sequence"/>
</dbReference>
<reference evidence="1" key="1">
    <citation type="submission" date="2021-06" db="EMBL/GenBank/DDBJ databases">
        <authorList>
            <person name="Kallberg Y."/>
            <person name="Tangrot J."/>
            <person name="Rosling A."/>
        </authorList>
    </citation>
    <scope>NUCLEOTIDE SEQUENCE</scope>
    <source>
        <strain evidence="1">AU212A</strain>
    </source>
</reference>
<evidence type="ECO:0000313" key="1">
    <source>
        <dbReference type="EMBL" id="CAG8544790.1"/>
    </source>
</evidence>
<proteinExistence type="predicted"/>
<gene>
    <name evidence="1" type="ORF">SCALOS_LOCUS4972</name>
</gene>
<evidence type="ECO:0000313" key="2">
    <source>
        <dbReference type="Proteomes" id="UP000789860"/>
    </source>
</evidence>
<dbReference type="EMBL" id="CAJVPM010007351">
    <property type="protein sequence ID" value="CAG8544790.1"/>
    <property type="molecule type" value="Genomic_DNA"/>
</dbReference>
<accession>A0ACA9LT21</accession>
<feature type="non-terminal residue" evidence="1">
    <location>
        <position position="1"/>
    </location>
</feature>
<keyword evidence="2" id="KW-1185">Reference proteome</keyword>
<name>A0ACA9LT21_9GLOM</name>
<sequence>TLPRTHISTTDQIHRPTAGAFGTQHANLDTSAFIYTWNDKVIEIRYKRDFKLYDTFDLRKYNYEQKCNPLKPKDEGYLREIVRVTDCIVGTKCLLICTRTTKSEYRFLLYNIYERIAHTLPMSLDKLIPTINDVVFSEKILHSDDENQKLNQARTTASASYLIVIASAIGISLYRLLPPEEGFCSKFRVIEEHYQQLYTREPVSAVNVYVSSHQLHGTNDIPFIIAGGMRGLIEIFSYEFDLKIQQIQSIEPPVSLAPITHIISRPPHADNKGLIIVGHGGLDPALNDDFIEQIDPKPIIRFFKTSFGFGDRSCQEFEQSFEGRPDLNVIKGRIVAITSTADGIDYTLCVALESIYLEKDANDGPELAIFKIEGAQTISLICWENISALCNSLPVLDIDAPIRYARCEILLPDRTVFFDPNIKTQYEVPYDLKPSFTEWFDKAEFIKFTPYASITFNGIRSRRNQMDGELIFDMLLQFVNIDPESYPPLDIEALKTLFDEILKSNDIDMLRKHCLVYYLLKDWQAFSKRHQKYAARYLIPPNFLCLMDGYWALDHWQFAEAIRFLTEPTVTVDWDIKVMQVLLKHVGPYDALKYTNLNSTQEKSPENIEIYMEILLQCDICEALLFQRQHRTHADDLALFKKLLDFCFLPKPDADRLNTLLNTVMDENECAFLKKYCESDDQETRKHFLIMYNIHHGNIIESIKENELLRRQSEGGGSGTVSTHMRNKYIGSIMETLPPMQLKEISMEVDKALSSDKRINNLSVTKFIELDEMMKQETQIIHSPILSFQPSVRDSTQLSPERQRTTPPSNIDTPVLTDHSPFTSPQNDRTPVKQEPSSGKRKSRSITTPTPTRTIITRSMAK</sequence>